<gene>
    <name evidence="1" type="ORF">CLODIP_2_CD06209</name>
</gene>
<comment type="caution">
    <text evidence="1">The sequence shown here is derived from an EMBL/GenBank/DDBJ whole genome shotgun (WGS) entry which is preliminary data.</text>
</comment>
<keyword evidence="2" id="KW-1185">Reference proteome</keyword>
<dbReference type="SUPFAM" id="SSF52047">
    <property type="entry name" value="RNI-like"/>
    <property type="match status" value="1"/>
</dbReference>
<dbReference type="EMBL" id="CADEPI010000566">
    <property type="protein sequence ID" value="CAB3387351.1"/>
    <property type="molecule type" value="Genomic_DNA"/>
</dbReference>
<name>A0A8S1DTX2_9INSE</name>
<dbReference type="InterPro" id="IPR032675">
    <property type="entry name" value="LRR_dom_sf"/>
</dbReference>
<dbReference type="Gene3D" id="3.80.10.10">
    <property type="entry name" value="Ribonuclease Inhibitor"/>
    <property type="match status" value="1"/>
</dbReference>
<reference evidence="1 2" key="1">
    <citation type="submission" date="2020-04" db="EMBL/GenBank/DDBJ databases">
        <authorList>
            <person name="Alioto T."/>
            <person name="Alioto T."/>
            <person name="Gomez Garrido J."/>
        </authorList>
    </citation>
    <scope>NUCLEOTIDE SEQUENCE [LARGE SCALE GENOMIC DNA]</scope>
</reference>
<accession>A0A8S1DTX2</accession>
<evidence type="ECO:0000313" key="2">
    <source>
        <dbReference type="Proteomes" id="UP000494165"/>
    </source>
</evidence>
<dbReference type="AlphaFoldDB" id="A0A8S1DTX2"/>
<sequence length="502" mass="57563">MISPFIARAIEAASRFTTCSTLTEHTLAEILLLKEQSHSCLRPRSLAACVCSLLTCTNNKNKMKRSLENMAFYATMDNIDQWDKNYVKEYIGPLRRNKFSEIVYEATHHHLHCDGKGNHVDRLWAILPCLVSSLKYIQFDTSDLTEMRCKSSTLSNSRFQEFIRCLGSNTPNLKELKINSPYDLRHSLAERELASITQLQNLGSLLILNVCVPLSGFMELIRRCKKLESINVTDVEIDVEPSRVMFSKKFKFVLIDTLERLENNRLSLNLESSMPAFQNFEGVSRCMRLLLAPSSVAQISLVRGLKKVTENLFWFDALEDVEQMEEFPHFPEVKFAHLRCDGKSAHALRCYLKRNGQNLQKLRLEGIDAKENMTFAEIFSSCPNLESLKIYDSNLHGNNAPVEAMRRLKQFEWRDLYCEISDPVAFSSIMSAPLLEEVFIDLPNIDINDYNTVVNGIRSRKILRNLKKIEVVYQRLDANDALGCPIRVFMNSSGVWAQTHLI</sequence>
<dbReference type="Proteomes" id="UP000494165">
    <property type="component" value="Unassembled WGS sequence"/>
</dbReference>
<proteinExistence type="predicted"/>
<protein>
    <submittedName>
        <fullName evidence="1">Uncharacterized protein</fullName>
    </submittedName>
</protein>
<organism evidence="1 2">
    <name type="scientific">Cloeon dipterum</name>
    <dbReference type="NCBI Taxonomy" id="197152"/>
    <lineage>
        <taxon>Eukaryota</taxon>
        <taxon>Metazoa</taxon>
        <taxon>Ecdysozoa</taxon>
        <taxon>Arthropoda</taxon>
        <taxon>Hexapoda</taxon>
        <taxon>Insecta</taxon>
        <taxon>Pterygota</taxon>
        <taxon>Palaeoptera</taxon>
        <taxon>Ephemeroptera</taxon>
        <taxon>Pisciforma</taxon>
        <taxon>Baetidae</taxon>
        <taxon>Cloeon</taxon>
    </lineage>
</organism>
<evidence type="ECO:0000313" key="1">
    <source>
        <dbReference type="EMBL" id="CAB3387351.1"/>
    </source>
</evidence>